<dbReference type="FunFam" id="3.30.1360.40:FF:000001">
    <property type="entry name" value="Ribosome-recycling factor"/>
    <property type="match status" value="1"/>
</dbReference>
<dbReference type="Gene3D" id="3.30.1360.40">
    <property type="match status" value="1"/>
</dbReference>
<dbReference type="CDD" id="cd00520">
    <property type="entry name" value="RRF"/>
    <property type="match status" value="1"/>
</dbReference>
<evidence type="ECO:0000256" key="1">
    <source>
        <dbReference type="ARBA" id="ARBA00004496"/>
    </source>
</evidence>
<dbReference type="NCBIfam" id="TIGR00496">
    <property type="entry name" value="frr"/>
    <property type="match status" value="1"/>
</dbReference>
<dbReference type="GO" id="GO:0005829">
    <property type="term" value="C:cytosol"/>
    <property type="evidence" value="ECO:0007669"/>
    <property type="project" value="GOC"/>
</dbReference>
<evidence type="ECO:0000256" key="3">
    <source>
        <dbReference type="ARBA" id="ARBA00022490"/>
    </source>
</evidence>
<dbReference type="GO" id="GO:0002184">
    <property type="term" value="P:cytoplasmic translational termination"/>
    <property type="evidence" value="ECO:0007669"/>
    <property type="project" value="TreeGrafter"/>
</dbReference>
<evidence type="ECO:0000313" key="9">
    <source>
        <dbReference type="Proteomes" id="UP000199101"/>
    </source>
</evidence>
<evidence type="ECO:0000259" key="7">
    <source>
        <dbReference type="Pfam" id="PF01765"/>
    </source>
</evidence>
<dbReference type="HAMAP" id="MF_00040">
    <property type="entry name" value="RRF"/>
    <property type="match status" value="1"/>
</dbReference>
<gene>
    <name evidence="6" type="primary">frr</name>
    <name evidence="8" type="ORF">GA0061103_5841</name>
</gene>
<dbReference type="InterPro" id="IPR023584">
    <property type="entry name" value="Ribosome_recyc_fac_dom"/>
</dbReference>
<dbReference type="Pfam" id="PF01765">
    <property type="entry name" value="RRF"/>
    <property type="match status" value="1"/>
</dbReference>
<dbReference type="InterPro" id="IPR036191">
    <property type="entry name" value="RRF_sf"/>
</dbReference>
<dbReference type="PANTHER" id="PTHR20982:SF3">
    <property type="entry name" value="MITOCHONDRIAL RIBOSOME RECYCLING FACTOR PSEUDO 1"/>
    <property type="match status" value="1"/>
</dbReference>
<dbReference type="AlphaFoldDB" id="A0A1C3WN94"/>
<reference evidence="9" key="1">
    <citation type="submission" date="2016-08" db="EMBL/GenBank/DDBJ databases">
        <authorList>
            <person name="Varghese N."/>
            <person name="Submissions Spin"/>
        </authorList>
    </citation>
    <scope>NUCLEOTIDE SEQUENCE [LARGE SCALE GENOMIC DNA]</scope>
    <source>
        <strain evidence="9">HAMBI 2975</strain>
    </source>
</reference>
<keyword evidence="3 6" id="KW-0963">Cytoplasm</keyword>
<evidence type="ECO:0000256" key="2">
    <source>
        <dbReference type="ARBA" id="ARBA00005912"/>
    </source>
</evidence>
<dbReference type="EMBL" id="FMAG01000006">
    <property type="protein sequence ID" value="SCB41440.1"/>
    <property type="molecule type" value="Genomic_DNA"/>
</dbReference>
<comment type="function">
    <text evidence="5 6">Responsible for the release of ribosomes from messenger RNA at the termination of protein biosynthesis. May increase the efficiency of translation by recycling ribosomes from one round of translation to another.</text>
</comment>
<protein>
    <recommendedName>
        <fullName evidence="6">Ribosome-recycling factor</fullName>
        <shortName evidence="6">RRF</shortName>
    </recommendedName>
    <alternativeName>
        <fullName evidence="6">Ribosome-releasing factor</fullName>
    </alternativeName>
</protein>
<dbReference type="Gene3D" id="1.10.132.20">
    <property type="entry name" value="Ribosome-recycling factor"/>
    <property type="match status" value="1"/>
</dbReference>
<evidence type="ECO:0000256" key="4">
    <source>
        <dbReference type="ARBA" id="ARBA00022917"/>
    </source>
</evidence>
<organism evidence="8 9">
    <name type="scientific">Rhizobium multihospitium</name>
    <dbReference type="NCBI Taxonomy" id="410764"/>
    <lineage>
        <taxon>Bacteria</taxon>
        <taxon>Pseudomonadati</taxon>
        <taxon>Pseudomonadota</taxon>
        <taxon>Alphaproteobacteria</taxon>
        <taxon>Hyphomicrobiales</taxon>
        <taxon>Rhizobiaceae</taxon>
        <taxon>Rhizobium/Agrobacterium group</taxon>
        <taxon>Rhizobium</taxon>
    </lineage>
</organism>
<feature type="domain" description="Ribosome recycling factor" evidence="7">
    <location>
        <begin position="21"/>
        <end position="184"/>
    </location>
</feature>
<evidence type="ECO:0000256" key="6">
    <source>
        <dbReference type="HAMAP-Rule" id="MF_00040"/>
    </source>
</evidence>
<keyword evidence="4 6" id="KW-0648">Protein biosynthesis</keyword>
<comment type="similarity">
    <text evidence="2 6">Belongs to the RRF family.</text>
</comment>
<evidence type="ECO:0000313" key="8">
    <source>
        <dbReference type="EMBL" id="SCB41440.1"/>
    </source>
</evidence>
<dbReference type="SUPFAM" id="SSF55194">
    <property type="entry name" value="Ribosome recycling factor, RRF"/>
    <property type="match status" value="1"/>
</dbReference>
<keyword evidence="9" id="KW-1185">Reference proteome</keyword>
<dbReference type="Proteomes" id="UP000199101">
    <property type="component" value="Unassembled WGS sequence"/>
</dbReference>
<dbReference type="RefSeq" id="WP_092715549.1">
    <property type="nucleotide sequence ID" value="NZ_FMAG01000006.1"/>
</dbReference>
<proteinExistence type="inferred from homology"/>
<sequence length="186" mass="20808">MSEASDLKELKRRMDGAIAAFKSDIASLRTGRASANILDPVTIEAYGSRMPLNQVSNITVPEPRMLTVSVWDKSMVGAVERAIRESNLGLNPIVDGQNLRIPLPELNEERRRSLVKVAHEYAEKAKVAIRHVRRDGMDGLKKAEKDGVIGQDESRSLSERVQKMTDETISEIDRLLADKEKEIMQV</sequence>
<dbReference type="STRING" id="410764.GA0061103_5841"/>
<dbReference type="GO" id="GO:0043023">
    <property type="term" value="F:ribosomal large subunit binding"/>
    <property type="evidence" value="ECO:0007669"/>
    <property type="project" value="TreeGrafter"/>
</dbReference>
<dbReference type="FunFam" id="1.10.132.20:FF:000001">
    <property type="entry name" value="Ribosome-recycling factor"/>
    <property type="match status" value="1"/>
</dbReference>
<dbReference type="InterPro" id="IPR002661">
    <property type="entry name" value="Ribosome_recyc_fac"/>
</dbReference>
<dbReference type="PANTHER" id="PTHR20982">
    <property type="entry name" value="RIBOSOME RECYCLING FACTOR"/>
    <property type="match status" value="1"/>
</dbReference>
<dbReference type="OrthoDB" id="9804006at2"/>
<evidence type="ECO:0000256" key="5">
    <source>
        <dbReference type="ARBA" id="ARBA00025050"/>
    </source>
</evidence>
<comment type="subcellular location">
    <subcellularLocation>
        <location evidence="1 6">Cytoplasm</location>
    </subcellularLocation>
</comment>
<name>A0A1C3WN94_9HYPH</name>
<accession>A0A1C3WN94</accession>